<dbReference type="Gene3D" id="3.40.50.1110">
    <property type="entry name" value="SGNH hydrolase"/>
    <property type="match status" value="1"/>
</dbReference>
<dbReference type="Pfam" id="PF00657">
    <property type="entry name" value="Lipase_GDSL"/>
    <property type="match status" value="1"/>
</dbReference>
<evidence type="ECO:0000313" key="3">
    <source>
        <dbReference type="Proteomes" id="UP000250043"/>
    </source>
</evidence>
<dbReference type="SUPFAM" id="SSF52266">
    <property type="entry name" value="SGNH hydrolase"/>
    <property type="match status" value="1"/>
</dbReference>
<evidence type="ECO:0000313" key="2">
    <source>
        <dbReference type="EMBL" id="OCH84455.1"/>
    </source>
</evidence>
<organism evidence="2 3">
    <name type="scientific">Obba rivulosa</name>
    <dbReference type="NCBI Taxonomy" id="1052685"/>
    <lineage>
        <taxon>Eukaryota</taxon>
        <taxon>Fungi</taxon>
        <taxon>Dikarya</taxon>
        <taxon>Basidiomycota</taxon>
        <taxon>Agaricomycotina</taxon>
        <taxon>Agaricomycetes</taxon>
        <taxon>Polyporales</taxon>
        <taxon>Gelatoporiaceae</taxon>
        <taxon>Obba</taxon>
    </lineage>
</organism>
<dbReference type="OrthoDB" id="1600564at2759"/>
<dbReference type="Proteomes" id="UP000250043">
    <property type="component" value="Unassembled WGS sequence"/>
</dbReference>
<dbReference type="InterPro" id="IPR001087">
    <property type="entry name" value="GDSL"/>
</dbReference>
<keyword evidence="1" id="KW-0732">Signal</keyword>
<dbReference type="AlphaFoldDB" id="A0A8E2ALH7"/>
<dbReference type="InterPro" id="IPR036514">
    <property type="entry name" value="SGNH_hydro_sf"/>
</dbReference>
<dbReference type="GO" id="GO:0016788">
    <property type="term" value="F:hydrolase activity, acting on ester bonds"/>
    <property type="evidence" value="ECO:0007669"/>
    <property type="project" value="InterPro"/>
</dbReference>
<keyword evidence="3" id="KW-1185">Reference proteome</keyword>
<name>A0A8E2ALH7_9APHY</name>
<gene>
    <name evidence="2" type="ORF">OBBRIDRAFT_864632</name>
</gene>
<dbReference type="EMBL" id="KV722670">
    <property type="protein sequence ID" value="OCH84455.1"/>
    <property type="molecule type" value="Genomic_DNA"/>
</dbReference>
<proteinExistence type="predicted"/>
<feature type="chain" id="PRO_5034217420" evidence="1">
    <location>
        <begin position="22"/>
        <end position="342"/>
    </location>
</feature>
<reference evidence="2 3" key="1">
    <citation type="submission" date="2016-07" db="EMBL/GenBank/DDBJ databases">
        <title>Draft genome of the white-rot fungus Obba rivulosa 3A-2.</title>
        <authorList>
            <consortium name="DOE Joint Genome Institute"/>
            <person name="Miettinen O."/>
            <person name="Riley R."/>
            <person name="Acob R."/>
            <person name="Barry K."/>
            <person name="Cullen D."/>
            <person name="De Vries R."/>
            <person name="Hainaut M."/>
            <person name="Hatakka A."/>
            <person name="Henrissat B."/>
            <person name="Hilden K."/>
            <person name="Kuo R."/>
            <person name="Labutti K."/>
            <person name="Lipzen A."/>
            <person name="Makela M.R."/>
            <person name="Sandor L."/>
            <person name="Spatafora J.W."/>
            <person name="Grigoriev I.V."/>
            <person name="Hibbett D.S."/>
        </authorList>
    </citation>
    <scope>NUCLEOTIDE SEQUENCE [LARGE SCALE GENOMIC DNA]</scope>
    <source>
        <strain evidence="2 3">3A-2</strain>
    </source>
</reference>
<protein>
    <submittedName>
        <fullName evidence="2">Carbohydrate esterase family 16 protein</fullName>
    </submittedName>
</protein>
<evidence type="ECO:0000256" key="1">
    <source>
        <dbReference type="SAM" id="SignalP"/>
    </source>
</evidence>
<feature type="signal peptide" evidence="1">
    <location>
        <begin position="1"/>
        <end position="21"/>
    </location>
</feature>
<accession>A0A8E2ALH7</accession>
<sequence length="342" mass="36786">MYLPLALAALLPAALLSSTHAALLTPLPRQSSDSSTSYNDGIHLAVGPECGTPDGNYSDINVGLDLQSFKTIVSFGDSYTDGGREDGGPLAPPIVVYPNPEAGGRSTNGKIWVENIADDIGARLMDYAACALFPRMCQSGAVTDLSLWPSNPTPVDFLDQMATFLNQSNNLDPTTTLYTIFFGINDYQASLIDGDHMPQAAQVILDQIQILAAPPTNARAFLITDVYGRGAHSAWGEAYKQSIYSGLAQFQQGTNISAPVKWAFGNFARIWDGVLDGPPGYRAFGYTNTSACTTCGSDGCTMVGACDDPEHYFYWIPGHPSKEGMRIMADYVEEVFARCSFP</sequence>